<dbReference type="RefSeq" id="WP_091662845.1">
    <property type="nucleotide sequence ID" value="NZ_LT594323.1"/>
</dbReference>
<dbReference type="Pfam" id="PF13803">
    <property type="entry name" value="DUF4184"/>
    <property type="match status" value="1"/>
</dbReference>
<evidence type="ECO:0000313" key="4">
    <source>
        <dbReference type="Proteomes" id="UP000199385"/>
    </source>
</evidence>
<organism evidence="3 4">
    <name type="scientific">Micromonospora auratinigra</name>
    <dbReference type="NCBI Taxonomy" id="261654"/>
    <lineage>
        <taxon>Bacteria</taxon>
        <taxon>Bacillati</taxon>
        <taxon>Actinomycetota</taxon>
        <taxon>Actinomycetes</taxon>
        <taxon>Micromonosporales</taxon>
        <taxon>Micromonosporaceae</taxon>
        <taxon>Micromonospora</taxon>
    </lineage>
</organism>
<name>A0A1A8ZJ79_9ACTN</name>
<keyword evidence="2" id="KW-0812">Transmembrane</keyword>
<gene>
    <name evidence="3" type="ORF">GA0070611_2496</name>
</gene>
<sequence length="263" mass="28052">MPLTFPSHLAPVLPLKRWRPAWFDGVALATGAVAPDVGYLLTGTRYALGPRTHTLGGLLWWCLPVALAYAWIVRRVIAGIAVHLPGQRLFAWPDHAALGGVRHPWQVTVCSALIGAFSHVAWDRLTHTERWPHLLGIADFHALTGLYWWQFSDVLATVGGGVVVVVLALLAARRGEIFDGVRPPLPPARPGVFWRVALSVTALGALVLPGLPAATSPAPAGVRLLHLAAGAMIAGAAAAGSLRRSPPGTGRTDRLDNEQRRIG</sequence>
<keyword evidence="2" id="KW-0472">Membrane</keyword>
<dbReference type="STRING" id="261654.GA0070611_2496"/>
<dbReference type="PATRIC" id="fig|261654.4.peg.2534"/>
<protein>
    <recommendedName>
        <fullName evidence="5">DUF4184 family protein</fullName>
    </recommendedName>
</protein>
<feature type="transmembrane region" description="Helical" evidence="2">
    <location>
        <begin position="54"/>
        <end position="72"/>
    </location>
</feature>
<reference evidence="4" key="1">
    <citation type="submission" date="2016-06" db="EMBL/GenBank/DDBJ databases">
        <authorList>
            <person name="Varghese N."/>
            <person name="Submissions Spin"/>
        </authorList>
    </citation>
    <scope>NUCLEOTIDE SEQUENCE [LARGE SCALE GENOMIC DNA]</scope>
    <source>
        <strain evidence="4">DSM 44815</strain>
    </source>
</reference>
<feature type="transmembrane region" description="Helical" evidence="2">
    <location>
        <begin position="20"/>
        <end position="42"/>
    </location>
</feature>
<dbReference type="InterPro" id="IPR025238">
    <property type="entry name" value="DUF4184"/>
</dbReference>
<feature type="transmembrane region" description="Helical" evidence="2">
    <location>
        <begin position="155"/>
        <end position="172"/>
    </location>
</feature>
<evidence type="ECO:0000313" key="3">
    <source>
        <dbReference type="EMBL" id="SBT43894.1"/>
    </source>
</evidence>
<dbReference type="EMBL" id="LT594323">
    <property type="protein sequence ID" value="SBT43894.1"/>
    <property type="molecule type" value="Genomic_DNA"/>
</dbReference>
<feature type="compositionally biased region" description="Basic and acidic residues" evidence="1">
    <location>
        <begin position="251"/>
        <end position="263"/>
    </location>
</feature>
<dbReference type="OrthoDB" id="8481923at2"/>
<proteinExistence type="predicted"/>
<evidence type="ECO:0008006" key="5">
    <source>
        <dbReference type="Google" id="ProtNLM"/>
    </source>
</evidence>
<dbReference type="Proteomes" id="UP000199385">
    <property type="component" value="Chromosome I"/>
</dbReference>
<keyword evidence="2" id="KW-1133">Transmembrane helix</keyword>
<keyword evidence="4" id="KW-1185">Reference proteome</keyword>
<feature type="transmembrane region" description="Helical" evidence="2">
    <location>
        <begin position="224"/>
        <end position="242"/>
    </location>
</feature>
<dbReference type="AlphaFoldDB" id="A0A1A8ZJ79"/>
<accession>A0A1A8ZJ79</accession>
<evidence type="ECO:0000256" key="1">
    <source>
        <dbReference type="SAM" id="MobiDB-lite"/>
    </source>
</evidence>
<feature type="region of interest" description="Disordered" evidence="1">
    <location>
        <begin position="240"/>
        <end position="263"/>
    </location>
</feature>
<evidence type="ECO:0000256" key="2">
    <source>
        <dbReference type="SAM" id="Phobius"/>
    </source>
</evidence>
<feature type="transmembrane region" description="Helical" evidence="2">
    <location>
        <begin position="192"/>
        <end position="212"/>
    </location>
</feature>